<dbReference type="PANTHER" id="PTHR43355:SF2">
    <property type="entry name" value="FLAVIN REDUCTASE (NADPH)"/>
    <property type="match status" value="1"/>
</dbReference>
<dbReference type="SUPFAM" id="SSF51735">
    <property type="entry name" value="NAD(P)-binding Rossmann-fold domains"/>
    <property type="match status" value="1"/>
</dbReference>
<dbReference type="GeneID" id="31006183"/>
<proteinExistence type="inferred from homology"/>
<feature type="domain" description="NAD(P)-binding" evidence="2">
    <location>
        <begin position="7"/>
        <end position="205"/>
    </location>
</feature>
<dbReference type="Proteomes" id="UP000214365">
    <property type="component" value="Unassembled WGS sequence"/>
</dbReference>
<accession>A0A225AUM6</accession>
<dbReference type="RefSeq" id="XP_020118246.1">
    <property type="nucleotide sequence ID" value="XM_020269164.1"/>
</dbReference>
<dbReference type="GO" id="GO:0004074">
    <property type="term" value="F:biliverdin reductase [NAD(P)H] activity"/>
    <property type="evidence" value="ECO:0007669"/>
    <property type="project" value="TreeGrafter"/>
</dbReference>
<dbReference type="GO" id="GO:0042602">
    <property type="term" value="F:riboflavin reductase (NADPH) activity"/>
    <property type="evidence" value="ECO:0007669"/>
    <property type="project" value="TreeGrafter"/>
</dbReference>
<reference evidence="3 4" key="1">
    <citation type="submission" date="2015-06" db="EMBL/GenBank/DDBJ databases">
        <title>Talaromyces atroroseus IBT 11181 draft genome.</title>
        <authorList>
            <person name="Rasmussen K.B."/>
            <person name="Rasmussen S."/>
            <person name="Petersen B."/>
            <person name="Sicheritz-Ponten T."/>
            <person name="Mortensen U.H."/>
            <person name="Thrane U."/>
        </authorList>
    </citation>
    <scope>NUCLEOTIDE SEQUENCE [LARGE SCALE GENOMIC DNA]</scope>
    <source>
        <strain evidence="3 4">IBT 11181</strain>
    </source>
</reference>
<evidence type="ECO:0000313" key="3">
    <source>
        <dbReference type="EMBL" id="OKL58125.1"/>
    </source>
</evidence>
<name>A0A225AUM6_TALAT</name>
<keyword evidence="4" id="KW-1185">Reference proteome</keyword>
<evidence type="ECO:0000313" key="4">
    <source>
        <dbReference type="Proteomes" id="UP000214365"/>
    </source>
</evidence>
<evidence type="ECO:0000256" key="1">
    <source>
        <dbReference type="ARBA" id="ARBA00038376"/>
    </source>
</evidence>
<sequence length="219" mass="23018">MHVLIAGGSGQTGGLVIDNLVSQGHTITALVRNPASVPNRAGLKLIQGTPVNMNDIKKALDTPRKPDAVIITLAHAKGAVFDNGALFLTHVTNNFVSAVRSVDTSIKIIYMSAFGVGDSFPGLNFLMRGAVKATPMATKFADHKGAEDALKSAADISFVVVRPAMLTNGKEDTVVSLGEKGEKASFMPSISRASVARYMVDIAQNNKWDGKATVIANGK</sequence>
<dbReference type="InterPro" id="IPR036291">
    <property type="entry name" value="NAD(P)-bd_dom_sf"/>
</dbReference>
<dbReference type="AlphaFoldDB" id="A0A225AUM6"/>
<gene>
    <name evidence="3" type="ORF">UA08_06428</name>
</gene>
<evidence type="ECO:0000259" key="2">
    <source>
        <dbReference type="Pfam" id="PF13460"/>
    </source>
</evidence>
<dbReference type="Gene3D" id="3.40.50.720">
    <property type="entry name" value="NAD(P)-binding Rossmann-like Domain"/>
    <property type="match status" value="1"/>
</dbReference>
<dbReference type="InterPro" id="IPR051606">
    <property type="entry name" value="Polyketide_Oxido-like"/>
</dbReference>
<comment type="caution">
    <text evidence="3">The sequence shown here is derived from an EMBL/GenBank/DDBJ whole genome shotgun (WGS) entry which is preliminary data.</text>
</comment>
<dbReference type="EMBL" id="LFMY01000010">
    <property type="protein sequence ID" value="OKL58125.1"/>
    <property type="molecule type" value="Genomic_DNA"/>
</dbReference>
<dbReference type="Pfam" id="PF13460">
    <property type="entry name" value="NAD_binding_10"/>
    <property type="match status" value="1"/>
</dbReference>
<dbReference type="STRING" id="1441469.A0A225AUM6"/>
<comment type="similarity">
    <text evidence="1">Belongs to the avfA family.</text>
</comment>
<protein>
    <recommendedName>
        <fullName evidence="2">NAD(P)-binding domain-containing protein</fullName>
    </recommendedName>
</protein>
<organism evidence="3 4">
    <name type="scientific">Talaromyces atroroseus</name>
    <dbReference type="NCBI Taxonomy" id="1441469"/>
    <lineage>
        <taxon>Eukaryota</taxon>
        <taxon>Fungi</taxon>
        <taxon>Dikarya</taxon>
        <taxon>Ascomycota</taxon>
        <taxon>Pezizomycotina</taxon>
        <taxon>Eurotiomycetes</taxon>
        <taxon>Eurotiomycetidae</taxon>
        <taxon>Eurotiales</taxon>
        <taxon>Trichocomaceae</taxon>
        <taxon>Talaromyces</taxon>
        <taxon>Talaromyces sect. Trachyspermi</taxon>
    </lineage>
</organism>
<dbReference type="PANTHER" id="PTHR43355">
    <property type="entry name" value="FLAVIN REDUCTASE (NADPH)"/>
    <property type="match status" value="1"/>
</dbReference>
<dbReference type="InterPro" id="IPR016040">
    <property type="entry name" value="NAD(P)-bd_dom"/>
</dbReference>
<dbReference type="OrthoDB" id="419598at2759"/>